<keyword evidence="3" id="KW-1185">Reference proteome</keyword>
<evidence type="ECO:0000313" key="3">
    <source>
        <dbReference type="Proteomes" id="UP000501939"/>
    </source>
</evidence>
<evidence type="ECO:0000256" key="1">
    <source>
        <dbReference type="SAM" id="Phobius"/>
    </source>
</evidence>
<dbReference type="AlphaFoldDB" id="A0A6G8S2L5"/>
<feature type="transmembrane region" description="Helical" evidence="1">
    <location>
        <begin position="21"/>
        <end position="46"/>
    </location>
</feature>
<protein>
    <submittedName>
        <fullName evidence="2">Uncharacterized protein</fullName>
    </submittedName>
</protein>
<gene>
    <name evidence="2" type="ORF">G8D99_04585</name>
</gene>
<organism evidence="2 3">
    <name type="scientific">Acinetobacter lanii</name>
    <dbReference type="NCBI Taxonomy" id="2715163"/>
    <lineage>
        <taxon>Bacteria</taxon>
        <taxon>Pseudomonadati</taxon>
        <taxon>Pseudomonadota</taxon>
        <taxon>Gammaproteobacteria</taxon>
        <taxon>Moraxellales</taxon>
        <taxon>Moraxellaceae</taxon>
        <taxon>Acinetobacter</taxon>
    </lineage>
</organism>
<dbReference type="EMBL" id="CP049916">
    <property type="protein sequence ID" value="QIO08364.1"/>
    <property type="molecule type" value="Genomic_DNA"/>
</dbReference>
<sequence>MKIIPEQQSSLITQSTPRFKVDAGAFCFFILGMFLSAMILHLSGIIPNF</sequence>
<keyword evidence="1" id="KW-0472">Membrane</keyword>
<name>A0A6G8S2L5_9GAMM</name>
<reference evidence="2 3" key="1">
    <citation type="submission" date="2020-03" db="EMBL/GenBank/DDBJ databases">
        <authorList>
            <person name="Zhu W."/>
        </authorList>
    </citation>
    <scope>NUCLEOTIDE SEQUENCE [LARGE SCALE GENOMIC DNA]</scope>
    <source>
        <strain evidence="2 3">185</strain>
    </source>
</reference>
<keyword evidence="1" id="KW-0812">Transmembrane</keyword>
<dbReference type="RefSeq" id="WP_166323046.1">
    <property type="nucleotide sequence ID" value="NZ_CP049916.1"/>
</dbReference>
<proteinExistence type="predicted"/>
<dbReference type="Proteomes" id="UP000501939">
    <property type="component" value="Chromosome"/>
</dbReference>
<accession>A0A6G8S2L5</accession>
<dbReference type="KEGG" id="alj:G8D99_04585"/>
<evidence type="ECO:0000313" key="2">
    <source>
        <dbReference type="EMBL" id="QIO08364.1"/>
    </source>
</evidence>
<keyword evidence="1" id="KW-1133">Transmembrane helix</keyword>